<feature type="compositionally biased region" description="Basic and acidic residues" evidence="1">
    <location>
        <begin position="340"/>
        <end position="349"/>
    </location>
</feature>
<keyword evidence="3" id="KW-1185">Reference proteome</keyword>
<evidence type="ECO:0000256" key="1">
    <source>
        <dbReference type="SAM" id="MobiDB-lite"/>
    </source>
</evidence>
<protein>
    <submittedName>
        <fullName evidence="2">Uncharacterized protein</fullName>
    </submittedName>
</protein>
<organism evidence="2 3">
    <name type="scientific">Vigna mungo</name>
    <name type="common">Black gram</name>
    <name type="synonym">Phaseolus mungo</name>
    <dbReference type="NCBI Taxonomy" id="3915"/>
    <lineage>
        <taxon>Eukaryota</taxon>
        <taxon>Viridiplantae</taxon>
        <taxon>Streptophyta</taxon>
        <taxon>Embryophyta</taxon>
        <taxon>Tracheophyta</taxon>
        <taxon>Spermatophyta</taxon>
        <taxon>Magnoliopsida</taxon>
        <taxon>eudicotyledons</taxon>
        <taxon>Gunneridae</taxon>
        <taxon>Pentapetalae</taxon>
        <taxon>rosids</taxon>
        <taxon>fabids</taxon>
        <taxon>Fabales</taxon>
        <taxon>Fabaceae</taxon>
        <taxon>Papilionoideae</taxon>
        <taxon>50 kb inversion clade</taxon>
        <taxon>NPAAA clade</taxon>
        <taxon>indigoferoid/millettioid clade</taxon>
        <taxon>Phaseoleae</taxon>
        <taxon>Vigna</taxon>
    </lineage>
</organism>
<dbReference type="AlphaFoldDB" id="A0AAQ3MIT2"/>
<feature type="region of interest" description="Disordered" evidence="1">
    <location>
        <begin position="321"/>
        <end position="360"/>
    </location>
</feature>
<dbReference type="Proteomes" id="UP001374535">
    <property type="component" value="Chromosome 11"/>
</dbReference>
<evidence type="ECO:0000313" key="2">
    <source>
        <dbReference type="EMBL" id="WVY91685.1"/>
    </source>
</evidence>
<sequence length="360" mass="41047">MVLVTYQQIYLTIILSVNEMSHYRQYVLCVYEIRNSVSLSPNFIFSKTLHPQCPLLLFFPISASLWLTGPSFAPTTIAIRSTQPQLLLKSAIPQPPLLFDPYFSPLFITCQSWNVGVMSKVVDVTATIIAWEAIFMVYNGGKYVFLNVEEQKLIGASQLILGHWPSYMSPTNRVPKQTRFGGCRNQFTNFGPHIGNGEWCNLPKDIVDLVKNDLVVKRRLCSRIIDRGYAPNYWMIEGDYALSYCLCSILGYVTIGSTCRIVKEEKRCEEGNCRIKGRSVRLAGATMEKERNVRDLPYEEYEKKRKEGRCFRCGERQELESRDIGGRQGGRATTQASRPELMKSHDIKLPDSNLEDNVVL</sequence>
<dbReference type="EMBL" id="CP144690">
    <property type="protein sequence ID" value="WVY91685.1"/>
    <property type="molecule type" value="Genomic_DNA"/>
</dbReference>
<evidence type="ECO:0000313" key="3">
    <source>
        <dbReference type="Proteomes" id="UP001374535"/>
    </source>
</evidence>
<proteinExistence type="predicted"/>
<gene>
    <name evidence="2" type="ORF">V8G54_037199</name>
</gene>
<reference evidence="2 3" key="1">
    <citation type="journal article" date="2023" name="Life. Sci Alliance">
        <title>Evolutionary insights into 3D genome organization and epigenetic landscape of Vigna mungo.</title>
        <authorList>
            <person name="Junaid A."/>
            <person name="Singh B."/>
            <person name="Bhatia S."/>
        </authorList>
    </citation>
    <scope>NUCLEOTIDE SEQUENCE [LARGE SCALE GENOMIC DNA]</scope>
    <source>
        <strain evidence="2">Urdbean</strain>
    </source>
</reference>
<accession>A0AAQ3MIT2</accession>
<name>A0AAQ3MIT2_VIGMU</name>